<feature type="compositionally biased region" description="Polar residues" evidence="1">
    <location>
        <begin position="17"/>
        <end position="32"/>
    </location>
</feature>
<dbReference type="EMBL" id="KL597069">
    <property type="protein sequence ID" value="KER20307.1"/>
    <property type="molecule type" value="Genomic_DNA"/>
</dbReference>
<dbReference type="GeneID" id="20325283"/>
<reference evidence="2 3" key="1">
    <citation type="submission" date="2013-11" db="EMBL/GenBank/DDBJ databases">
        <title>Opisthorchis viverrini - life in the bile duct.</title>
        <authorList>
            <person name="Young N.D."/>
            <person name="Nagarajan N."/>
            <person name="Lin S.J."/>
            <person name="Korhonen P.K."/>
            <person name="Jex A.R."/>
            <person name="Hall R.S."/>
            <person name="Safavi-Hemami H."/>
            <person name="Kaewkong W."/>
            <person name="Bertrand D."/>
            <person name="Gao S."/>
            <person name="Seet Q."/>
            <person name="Wongkham S."/>
            <person name="Teh B.T."/>
            <person name="Wongkham C."/>
            <person name="Intapan P.M."/>
            <person name="Maleewong W."/>
            <person name="Yang X."/>
            <person name="Hu M."/>
            <person name="Wang Z."/>
            <person name="Hofmann A."/>
            <person name="Sternberg P.W."/>
            <person name="Tan P."/>
            <person name="Wang J."/>
            <person name="Gasser R.B."/>
        </authorList>
    </citation>
    <scope>NUCLEOTIDE SEQUENCE [LARGE SCALE GENOMIC DNA]</scope>
</reference>
<keyword evidence="3" id="KW-1185">Reference proteome</keyword>
<sequence length="104" mass="11956">MPQHHCMKSLQLPDGQQWYNRPHIQNSPRQQSSTRFLWDSSCKEVDSPHASWIEDDCFTKGNLILAPRPIVVFCEEIRRAYAANLNSRVIALCSTHGPTTCFKL</sequence>
<dbReference type="KEGG" id="ovi:T265_11115"/>
<evidence type="ECO:0000256" key="1">
    <source>
        <dbReference type="SAM" id="MobiDB-lite"/>
    </source>
</evidence>
<dbReference type="RefSeq" id="XP_009175945.1">
    <property type="nucleotide sequence ID" value="XM_009177681.1"/>
</dbReference>
<proteinExistence type="predicted"/>
<gene>
    <name evidence="2" type="ORF">T265_11115</name>
</gene>
<name>A0A074Z469_OPIVI</name>
<evidence type="ECO:0000313" key="3">
    <source>
        <dbReference type="Proteomes" id="UP000054324"/>
    </source>
</evidence>
<accession>A0A074Z469</accession>
<evidence type="ECO:0000313" key="2">
    <source>
        <dbReference type="EMBL" id="KER20307.1"/>
    </source>
</evidence>
<dbReference type="AlphaFoldDB" id="A0A074Z469"/>
<dbReference type="CTD" id="20325283"/>
<organism evidence="2 3">
    <name type="scientific">Opisthorchis viverrini</name>
    <name type="common">Southeast Asian liver fluke</name>
    <dbReference type="NCBI Taxonomy" id="6198"/>
    <lineage>
        <taxon>Eukaryota</taxon>
        <taxon>Metazoa</taxon>
        <taxon>Spiralia</taxon>
        <taxon>Lophotrochozoa</taxon>
        <taxon>Platyhelminthes</taxon>
        <taxon>Trematoda</taxon>
        <taxon>Digenea</taxon>
        <taxon>Opisthorchiida</taxon>
        <taxon>Opisthorchiata</taxon>
        <taxon>Opisthorchiidae</taxon>
        <taxon>Opisthorchis</taxon>
    </lineage>
</organism>
<feature type="region of interest" description="Disordered" evidence="1">
    <location>
        <begin position="1"/>
        <end position="32"/>
    </location>
</feature>
<protein>
    <submittedName>
        <fullName evidence="2">Uncharacterized protein</fullName>
    </submittedName>
</protein>
<dbReference type="Proteomes" id="UP000054324">
    <property type="component" value="Unassembled WGS sequence"/>
</dbReference>